<proteinExistence type="predicted"/>
<keyword evidence="3" id="KW-1185">Reference proteome</keyword>
<organism evidence="2 3">
    <name type="scientific">Colletotrichum chrysophilum</name>
    <dbReference type="NCBI Taxonomy" id="1836956"/>
    <lineage>
        <taxon>Eukaryota</taxon>
        <taxon>Fungi</taxon>
        <taxon>Dikarya</taxon>
        <taxon>Ascomycota</taxon>
        <taxon>Pezizomycotina</taxon>
        <taxon>Sordariomycetes</taxon>
        <taxon>Hypocreomycetidae</taxon>
        <taxon>Glomerellales</taxon>
        <taxon>Glomerellaceae</taxon>
        <taxon>Colletotrichum</taxon>
        <taxon>Colletotrichum gloeosporioides species complex</taxon>
    </lineage>
</organism>
<evidence type="ECO:0000313" key="3">
    <source>
        <dbReference type="Proteomes" id="UP001243330"/>
    </source>
</evidence>
<gene>
    <name evidence="2" type="ORF">CCHR01_18368</name>
</gene>
<feature type="region of interest" description="Disordered" evidence="1">
    <location>
        <begin position="283"/>
        <end position="307"/>
    </location>
</feature>
<feature type="compositionally biased region" description="Basic residues" evidence="1">
    <location>
        <begin position="47"/>
        <end position="57"/>
    </location>
</feature>
<sequence>MMAADERHRLASFEGASPALHQQQQRYHVFDTTQSAVLQSRTSSLTGRHHHRHYHHHHEAEEEEGFEAQGQVALLAGSLSFGFQSLAGPFSLPVTRSQPLRQASPVSVHRSPHTAVLLHHHYPTTTTFLVPVAPGQFPSQSRPPLPPSRLLPFFSIILSHRSWTISSSNCLSTIASKTACVVVDTVRFRRLCLSPPTPRQPPQQLSCHRLRHSFSAHCGQPKHTRRQLCSIDKGSIHRETTSGSSPYILTEPRRSYKLSANPTPSAHDSSVAASMQRARGTFAATKKTSSVRLFSQSLSKNPPSEQRSRVIGSATLCVVNIPDPQI</sequence>
<accession>A0AAD9A1S5</accession>
<dbReference type="Proteomes" id="UP001243330">
    <property type="component" value="Unassembled WGS sequence"/>
</dbReference>
<reference evidence="2" key="1">
    <citation type="submission" date="2023-01" db="EMBL/GenBank/DDBJ databases">
        <title>Colletotrichum chrysophilum M932 genome sequence.</title>
        <authorList>
            <person name="Baroncelli R."/>
        </authorList>
    </citation>
    <scope>NUCLEOTIDE SEQUENCE</scope>
    <source>
        <strain evidence="2">M932</strain>
    </source>
</reference>
<feature type="region of interest" description="Disordered" evidence="1">
    <location>
        <begin position="42"/>
        <end position="64"/>
    </location>
</feature>
<evidence type="ECO:0000256" key="1">
    <source>
        <dbReference type="SAM" id="MobiDB-lite"/>
    </source>
</evidence>
<protein>
    <submittedName>
        <fullName evidence="2">Uncharacterized protein</fullName>
    </submittedName>
</protein>
<dbReference type="EMBL" id="JAQOWY010000732">
    <property type="protein sequence ID" value="KAK1839005.1"/>
    <property type="molecule type" value="Genomic_DNA"/>
</dbReference>
<name>A0AAD9A1S5_9PEZI</name>
<evidence type="ECO:0000313" key="2">
    <source>
        <dbReference type="EMBL" id="KAK1839005.1"/>
    </source>
</evidence>
<comment type="caution">
    <text evidence="2">The sequence shown here is derived from an EMBL/GenBank/DDBJ whole genome shotgun (WGS) entry which is preliminary data.</text>
</comment>
<dbReference type="AlphaFoldDB" id="A0AAD9A1S5"/>
<feature type="compositionally biased region" description="Polar residues" evidence="1">
    <location>
        <begin position="286"/>
        <end position="305"/>
    </location>
</feature>